<feature type="region of interest" description="Disordered" evidence="1">
    <location>
        <begin position="61"/>
        <end position="83"/>
    </location>
</feature>
<reference evidence="2" key="1">
    <citation type="submission" date="2023-10" db="EMBL/GenBank/DDBJ databases">
        <title>Genome assemblies of two species of porcelain crab, Petrolisthes cinctipes and Petrolisthes manimaculis (Anomura: Porcellanidae).</title>
        <authorList>
            <person name="Angst P."/>
        </authorList>
    </citation>
    <scope>NUCLEOTIDE SEQUENCE</scope>
    <source>
        <strain evidence="2">PB745_01</strain>
        <tissue evidence="2">Gill</tissue>
    </source>
</reference>
<proteinExistence type="predicted"/>
<keyword evidence="3" id="KW-1185">Reference proteome</keyword>
<feature type="region of interest" description="Disordered" evidence="1">
    <location>
        <begin position="1"/>
        <end position="22"/>
    </location>
</feature>
<organism evidence="2 3">
    <name type="scientific">Petrolisthes cinctipes</name>
    <name type="common">Flat porcelain crab</name>
    <dbReference type="NCBI Taxonomy" id="88211"/>
    <lineage>
        <taxon>Eukaryota</taxon>
        <taxon>Metazoa</taxon>
        <taxon>Ecdysozoa</taxon>
        <taxon>Arthropoda</taxon>
        <taxon>Crustacea</taxon>
        <taxon>Multicrustacea</taxon>
        <taxon>Malacostraca</taxon>
        <taxon>Eumalacostraca</taxon>
        <taxon>Eucarida</taxon>
        <taxon>Decapoda</taxon>
        <taxon>Pleocyemata</taxon>
        <taxon>Anomura</taxon>
        <taxon>Galatheoidea</taxon>
        <taxon>Porcellanidae</taxon>
        <taxon>Petrolisthes</taxon>
    </lineage>
</organism>
<accession>A0AAE1BNM6</accession>
<dbReference type="EMBL" id="JAWQEG010007561">
    <property type="protein sequence ID" value="KAK3852160.1"/>
    <property type="molecule type" value="Genomic_DNA"/>
</dbReference>
<name>A0AAE1BNM6_PETCI</name>
<gene>
    <name evidence="2" type="ORF">Pcinc_041242</name>
</gene>
<protein>
    <submittedName>
        <fullName evidence="2">Uncharacterized protein</fullName>
    </submittedName>
</protein>
<evidence type="ECO:0000313" key="2">
    <source>
        <dbReference type="EMBL" id="KAK3852160.1"/>
    </source>
</evidence>
<feature type="compositionally biased region" description="Low complexity" evidence="1">
    <location>
        <begin position="65"/>
        <end position="83"/>
    </location>
</feature>
<evidence type="ECO:0000313" key="3">
    <source>
        <dbReference type="Proteomes" id="UP001286313"/>
    </source>
</evidence>
<comment type="caution">
    <text evidence="2">The sequence shown here is derived from an EMBL/GenBank/DDBJ whole genome shotgun (WGS) entry which is preliminary data.</text>
</comment>
<sequence>MEDAAGPELGRGRSGVTGDDLEWTPATTEMVFNAFLRTLFREPPSRTEHVNLSRVMQRFEGTENTHTTPIPPTHLHLPQPGHT</sequence>
<dbReference type="AlphaFoldDB" id="A0AAE1BNM6"/>
<evidence type="ECO:0000256" key="1">
    <source>
        <dbReference type="SAM" id="MobiDB-lite"/>
    </source>
</evidence>
<dbReference type="Proteomes" id="UP001286313">
    <property type="component" value="Unassembled WGS sequence"/>
</dbReference>